<feature type="compositionally biased region" description="Polar residues" evidence="1">
    <location>
        <begin position="31"/>
        <end position="41"/>
    </location>
</feature>
<dbReference type="WBParaSite" id="ECPE_0000749401-mRNA-1">
    <property type="protein sequence ID" value="ECPE_0000749401-mRNA-1"/>
    <property type="gene ID" value="ECPE_0000749401"/>
</dbReference>
<reference evidence="4" key="1">
    <citation type="submission" date="2016-06" db="UniProtKB">
        <authorList>
            <consortium name="WormBaseParasite"/>
        </authorList>
    </citation>
    <scope>IDENTIFICATION</scope>
</reference>
<dbReference type="OrthoDB" id="10522539at2759"/>
<evidence type="ECO:0000313" key="2">
    <source>
        <dbReference type="EMBL" id="VDP81224.1"/>
    </source>
</evidence>
<organism evidence="4">
    <name type="scientific">Echinostoma caproni</name>
    <dbReference type="NCBI Taxonomy" id="27848"/>
    <lineage>
        <taxon>Eukaryota</taxon>
        <taxon>Metazoa</taxon>
        <taxon>Spiralia</taxon>
        <taxon>Lophotrochozoa</taxon>
        <taxon>Platyhelminthes</taxon>
        <taxon>Trematoda</taxon>
        <taxon>Digenea</taxon>
        <taxon>Plagiorchiida</taxon>
        <taxon>Echinostomata</taxon>
        <taxon>Echinostomatoidea</taxon>
        <taxon>Echinostomatidae</taxon>
        <taxon>Echinostoma</taxon>
    </lineage>
</organism>
<dbReference type="AlphaFoldDB" id="A0A183AKJ3"/>
<feature type="region of interest" description="Disordered" evidence="1">
    <location>
        <begin position="1"/>
        <end position="48"/>
    </location>
</feature>
<reference evidence="2 3" key="2">
    <citation type="submission" date="2018-11" db="EMBL/GenBank/DDBJ databases">
        <authorList>
            <consortium name="Pathogen Informatics"/>
        </authorList>
    </citation>
    <scope>NUCLEOTIDE SEQUENCE [LARGE SCALE GENOMIC DNA]</scope>
    <source>
        <strain evidence="2 3">Egypt</strain>
    </source>
</reference>
<evidence type="ECO:0000256" key="1">
    <source>
        <dbReference type="SAM" id="MobiDB-lite"/>
    </source>
</evidence>
<feature type="region of interest" description="Disordered" evidence="1">
    <location>
        <begin position="182"/>
        <end position="223"/>
    </location>
</feature>
<accession>A0A183AKJ3</accession>
<feature type="region of interest" description="Disordered" evidence="1">
    <location>
        <begin position="139"/>
        <end position="166"/>
    </location>
</feature>
<name>A0A183AKJ3_9TREM</name>
<protein>
    <submittedName>
        <fullName evidence="2 4">Uncharacterized protein</fullName>
    </submittedName>
</protein>
<keyword evidence="3" id="KW-1185">Reference proteome</keyword>
<feature type="compositionally biased region" description="Pro residues" evidence="1">
    <location>
        <begin position="12"/>
        <end position="23"/>
    </location>
</feature>
<feature type="compositionally biased region" description="Low complexity" evidence="1">
    <location>
        <begin position="182"/>
        <end position="196"/>
    </location>
</feature>
<gene>
    <name evidence="2" type="ORF">ECPE_LOCUS7479</name>
</gene>
<dbReference type="EMBL" id="UZAN01044659">
    <property type="protein sequence ID" value="VDP81224.1"/>
    <property type="molecule type" value="Genomic_DNA"/>
</dbReference>
<sequence length="269" mass="28699">MPLDDDQRHSQKPPPPPLPPPPKATSDRAVLTSSNATTTTGGERRKRDASAWTHACALEHTRAQTRPCEVTTAEHGVVSTSICGSVMTFEPGCEETDSVVSMANQSIDGKFSRELIKKRRLTSSSNISGTAIKKGRMFPSDDTWTLDPVDSTTEHESSSTGQLSDRTTACWNTAELGSTIVSASSPSTGSPISAHSQISPESTHVESHGIEQSGMTERKPKSTAFSIDSIMGKTTPDELSEHPENHGLTNIIANISHVQLESPGGIVVI</sequence>
<evidence type="ECO:0000313" key="3">
    <source>
        <dbReference type="Proteomes" id="UP000272942"/>
    </source>
</evidence>
<proteinExistence type="predicted"/>
<dbReference type="Proteomes" id="UP000272942">
    <property type="component" value="Unassembled WGS sequence"/>
</dbReference>
<evidence type="ECO:0000313" key="4">
    <source>
        <dbReference type="WBParaSite" id="ECPE_0000749401-mRNA-1"/>
    </source>
</evidence>